<dbReference type="EMBL" id="PKPZ01000027">
    <property type="protein sequence ID" value="RPB32891.1"/>
    <property type="molecule type" value="Genomic_DNA"/>
</dbReference>
<evidence type="ECO:0000313" key="2">
    <source>
        <dbReference type="Proteomes" id="UP000283878"/>
    </source>
</evidence>
<name>A0AAX1XGG3_9VIBR</name>
<gene>
    <name evidence="1" type="ORF">CYQ91_23145</name>
</gene>
<accession>A0AAX1XGG3</accession>
<organism evidence="1 2">
    <name type="scientific">Vibrio diabolicus</name>
    <dbReference type="NCBI Taxonomy" id="50719"/>
    <lineage>
        <taxon>Bacteria</taxon>
        <taxon>Pseudomonadati</taxon>
        <taxon>Pseudomonadota</taxon>
        <taxon>Gammaproteobacteria</taxon>
        <taxon>Vibrionales</taxon>
        <taxon>Vibrionaceae</taxon>
        <taxon>Vibrio</taxon>
        <taxon>Vibrio diabolicus subgroup</taxon>
    </lineage>
</organism>
<comment type="caution">
    <text evidence="1">The sequence shown here is derived from an EMBL/GenBank/DDBJ whole genome shotgun (WGS) entry which is preliminary data.</text>
</comment>
<evidence type="ECO:0008006" key="3">
    <source>
        <dbReference type="Google" id="ProtNLM"/>
    </source>
</evidence>
<evidence type="ECO:0000313" key="1">
    <source>
        <dbReference type="EMBL" id="RPB32891.1"/>
    </source>
</evidence>
<sequence length="292" mass="32993">MIQIKEFLKYVDISDLHDKICAFRELDFKKLDYQEVQNEIAKVISFETPSGSCSYLTPVSASYPSGTRFYRVRNIAEGDTRLPLKSMSTVSDCWEPPSQVVKAGRLNRERESLLYTAPMAPDIAIEELKVVDDQNFSLIVYEALTPIKVTGIGFPPNIEGLSKDEILKLRMIQDFLKHEFVRDVGYGTEYLYRISESITKDYFDLPPDVQDAWCYPSVAKKGGYNVCFRPTAKQKLSLVGVQIAAVKREESGYLFNVKLIAKDSGDGINLSYHGIGSPEQETLFPEITAEKI</sequence>
<protein>
    <recommendedName>
        <fullName evidence="3">RES domain-containing protein</fullName>
    </recommendedName>
</protein>
<reference evidence="1 2" key="1">
    <citation type="journal article" date="2018" name="AMB Express">
        <title>Occurrence and significance of pathogenicity and fitness islands in environmental vibrios.</title>
        <authorList>
            <person name="Klein S."/>
            <person name="Pipes S."/>
            <person name="Lovell C.R."/>
        </authorList>
    </citation>
    <scope>NUCLEOTIDE SEQUENCE [LARGE SCALE GENOMIC DNA]</scope>
    <source>
        <strain evidence="1 2">JBS-8-11-1</strain>
    </source>
</reference>
<dbReference type="Proteomes" id="UP000283878">
    <property type="component" value="Unassembled WGS sequence"/>
</dbReference>
<dbReference type="AlphaFoldDB" id="A0AAX1XGG3"/>
<proteinExistence type="predicted"/>
<dbReference type="RefSeq" id="WP_124009154.1">
    <property type="nucleotide sequence ID" value="NZ_PKPZ01000027.1"/>
</dbReference>